<dbReference type="Gramene" id="OMO88884">
    <property type="protein sequence ID" value="OMO88884"/>
    <property type="gene ID" value="CCACVL1_08146"/>
</dbReference>
<accession>A0A1R3J224</accession>
<sequence length="24" mass="2799">RRRRIKKSGDSDDGRGEKKALLKE</sequence>
<gene>
    <name evidence="2" type="ORF">CCACVL1_08146</name>
</gene>
<feature type="non-terminal residue" evidence="2">
    <location>
        <position position="1"/>
    </location>
</feature>
<name>A0A1R3J224_COCAP</name>
<dbReference type="Proteomes" id="UP000188268">
    <property type="component" value="Unassembled WGS sequence"/>
</dbReference>
<feature type="compositionally biased region" description="Basic and acidic residues" evidence="1">
    <location>
        <begin position="7"/>
        <end position="24"/>
    </location>
</feature>
<protein>
    <submittedName>
        <fullName evidence="2">Uncharacterized protein</fullName>
    </submittedName>
</protein>
<feature type="region of interest" description="Disordered" evidence="1">
    <location>
        <begin position="1"/>
        <end position="24"/>
    </location>
</feature>
<reference evidence="2 3" key="1">
    <citation type="submission" date="2013-09" db="EMBL/GenBank/DDBJ databases">
        <title>Corchorus capsularis genome sequencing.</title>
        <authorList>
            <person name="Alam M."/>
            <person name="Haque M.S."/>
            <person name="Islam M.S."/>
            <person name="Emdad E.M."/>
            <person name="Islam M.M."/>
            <person name="Ahmed B."/>
            <person name="Halim A."/>
            <person name="Hossen Q.M.M."/>
            <person name="Hossain M.Z."/>
            <person name="Ahmed R."/>
            <person name="Khan M.M."/>
            <person name="Islam R."/>
            <person name="Rashid M.M."/>
            <person name="Khan S.A."/>
            <person name="Rahman M.S."/>
            <person name="Alam M."/>
        </authorList>
    </citation>
    <scope>NUCLEOTIDE SEQUENCE [LARGE SCALE GENOMIC DNA]</scope>
    <source>
        <strain evidence="3">cv. CVL-1</strain>
        <tissue evidence="2">Whole seedling</tissue>
    </source>
</reference>
<keyword evidence="3" id="KW-1185">Reference proteome</keyword>
<dbReference type="AlphaFoldDB" id="A0A1R3J224"/>
<evidence type="ECO:0000313" key="2">
    <source>
        <dbReference type="EMBL" id="OMO88884.1"/>
    </source>
</evidence>
<evidence type="ECO:0000256" key="1">
    <source>
        <dbReference type="SAM" id="MobiDB-lite"/>
    </source>
</evidence>
<organism evidence="2 3">
    <name type="scientific">Corchorus capsularis</name>
    <name type="common">Jute</name>
    <dbReference type="NCBI Taxonomy" id="210143"/>
    <lineage>
        <taxon>Eukaryota</taxon>
        <taxon>Viridiplantae</taxon>
        <taxon>Streptophyta</taxon>
        <taxon>Embryophyta</taxon>
        <taxon>Tracheophyta</taxon>
        <taxon>Spermatophyta</taxon>
        <taxon>Magnoliopsida</taxon>
        <taxon>eudicotyledons</taxon>
        <taxon>Gunneridae</taxon>
        <taxon>Pentapetalae</taxon>
        <taxon>rosids</taxon>
        <taxon>malvids</taxon>
        <taxon>Malvales</taxon>
        <taxon>Malvaceae</taxon>
        <taxon>Grewioideae</taxon>
        <taxon>Apeibeae</taxon>
        <taxon>Corchorus</taxon>
    </lineage>
</organism>
<evidence type="ECO:0000313" key="3">
    <source>
        <dbReference type="Proteomes" id="UP000188268"/>
    </source>
</evidence>
<comment type="caution">
    <text evidence="2">The sequence shown here is derived from an EMBL/GenBank/DDBJ whole genome shotgun (WGS) entry which is preliminary data.</text>
</comment>
<proteinExistence type="predicted"/>
<dbReference type="EMBL" id="AWWV01008878">
    <property type="protein sequence ID" value="OMO88884.1"/>
    <property type="molecule type" value="Genomic_DNA"/>
</dbReference>